<dbReference type="Pfam" id="PF07690">
    <property type="entry name" value="MFS_1"/>
    <property type="match status" value="1"/>
</dbReference>
<dbReference type="Gene3D" id="1.20.1250.20">
    <property type="entry name" value="MFS general substrate transporter like domains"/>
    <property type="match status" value="1"/>
</dbReference>
<feature type="transmembrane region" description="Helical" evidence="6">
    <location>
        <begin position="383"/>
        <end position="401"/>
    </location>
</feature>
<comment type="subcellular location">
    <subcellularLocation>
        <location evidence="1">Cell membrane</location>
        <topology evidence="1">Multi-pass membrane protein</topology>
    </subcellularLocation>
</comment>
<evidence type="ECO:0000256" key="1">
    <source>
        <dbReference type="ARBA" id="ARBA00004651"/>
    </source>
</evidence>
<dbReference type="SUPFAM" id="SSF103473">
    <property type="entry name" value="MFS general substrate transporter"/>
    <property type="match status" value="1"/>
</dbReference>
<feature type="transmembrane region" description="Helical" evidence="6">
    <location>
        <begin position="52"/>
        <end position="74"/>
    </location>
</feature>
<sequence length="410" mass="40397">MTPAPPPTAGAPTHDARTARRDLAILLTGTGVSTVGGSLSLLAVMVHLEPSGAAWVAAALGAELVPIALLAPVVGRLVDRVSNRPLLVAATLLQGVAVLLAAVVGLGPGREGVVVGALVLLGVGTALSNPVIAALLPRVTGEERATRAYGWFSMISQTGFLVGFAVAGLLVEATSVRTALLVDAASYGVLAVAVLAVRTHRRPERAAGADDGGLWLGFARLRTDRVLLLGVGGLAAATLVSVVVNVADVFYVLGDVGAGPGAYGVVTALWPAAGVLGGWAAGRLVGQQALFRALAGAVVLMGVGLLVTGSVVSIVAVGIGWVLGGAANAAQRVALNALVRARTADAERGRVFAAVSGGLQVANLVGLAIGAGVVAAIGARASLLVSGAVTVAVGAALLVAGRARVVDPAS</sequence>
<organism evidence="8 9">
    <name type="scientific">Cellulomonas carbonis T26</name>
    <dbReference type="NCBI Taxonomy" id="947969"/>
    <lineage>
        <taxon>Bacteria</taxon>
        <taxon>Bacillati</taxon>
        <taxon>Actinomycetota</taxon>
        <taxon>Actinomycetes</taxon>
        <taxon>Micrococcales</taxon>
        <taxon>Cellulomonadaceae</taxon>
        <taxon>Cellulomonas</taxon>
    </lineage>
</organism>
<feature type="transmembrane region" description="Helical" evidence="6">
    <location>
        <begin position="23"/>
        <end position="46"/>
    </location>
</feature>
<dbReference type="PANTHER" id="PTHR23513:SF11">
    <property type="entry name" value="STAPHYLOFERRIN A TRANSPORTER"/>
    <property type="match status" value="1"/>
</dbReference>
<dbReference type="InterPro" id="IPR020846">
    <property type="entry name" value="MFS_dom"/>
</dbReference>
<evidence type="ECO:0000313" key="8">
    <source>
        <dbReference type="EMBL" id="KGM10564.1"/>
    </source>
</evidence>
<feature type="domain" description="Major facilitator superfamily (MFS) profile" evidence="7">
    <location>
        <begin position="225"/>
        <end position="410"/>
    </location>
</feature>
<evidence type="ECO:0000256" key="5">
    <source>
        <dbReference type="ARBA" id="ARBA00023136"/>
    </source>
</evidence>
<dbReference type="OrthoDB" id="3810421at2"/>
<dbReference type="EMBL" id="AXCY01000046">
    <property type="protein sequence ID" value="KGM10564.1"/>
    <property type="molecule type" value="Genomic_DNA"/>
</dbReference>
<dbReference type="CDD" id="cd06173">
    <property type="entry name" value="MFS_MefA_like"/>
    <property type="match status" value="1"/>
</dbReference>
<evidence type="ECO:0000313" key="9">
    <source>
        <dbReference type="Proteomes" id="UP000029839"/>
    </source>
</evidence>
<keyword evidence="3 6" id="KW-0812">Transmembrane</keyword>
<keyword evidence="9" id="KW-1185">Reference proteome</keyword>
<evidence type="ECO:0000256" key="2">
    <source>
        <dbReference type="ARBA" id="ARBA00022475"/>
    </source>
</evidence>
<reference evidence="8 9" key="2">
    <citation type="journal article" date="2015" name="Stand. Genomic Sci.">
        <title>Draft genome sequence of Cellulomonas carbonis T26(T) and comparative analysis of six Cellulomonas genomes.</title>
        <authorList>
            <person name="Zhuang W."/>
            <person name="Zhang S."/>
            <person name="Xia X."/>
            <person name="Wang G."/>
        </authorList>
    </citation>
    <scope>NUCLEOTIDE SEQUENCE [LARGE SCALE GENOMIC DNA]</scope>
    <source>
        <strain evidence="8 9">T26</strain>
    </source>
</reference>
<gene>
    <name evidence="8" type="ORF">N868_13480</name>
</gene>
<feature type="transmembrane region" description="Helical" evidence="6">
    <location>
        <begin position="262"/>
        <end position="282"/>
    </location>
</feature>
<dbReference type="AlphaFoldDB" id="A0A0A0BTS3"/>
<dbReference type="Proteomes" id="UP000029839">
    <property type="component" value="Unassembled WGS sequence"/>
</dbReference>
<feature type="transmembrane region" description="Helical" evidence="6">
    <location>
        <begin position="226"/>
        <end position="250"/>
    </location>
</feature>
<accession>A0A0A0BTS3</accession>
<evidence type="ECO:0000256" key="4">
    <source>
        <dbReference type="ARBA" id="ARBA00022989"/>
    </source>
</evidence>
<feature type="transmembrane region" description="Helical" evidence="6">
    <location>
        <begin position="289"/>
        <end position="307"/>
    </location>
</feature>
<dbReference type="GO" id="GO:0005886">
    <property type="term" value="C:plasma membrane"/>
    <property type="evidence" value="ECO:0007669"/>
    <property type="project" value="UniProtKB-SubCell"/>
</dbReference>
<keyword evidence="2" id="KW-1003">Cell membrane</keyword>
<feature type="transmembrane region" description="Helical" evidence="6">
    <location>
        <begin position="176"/>
        <end position="197"/>
    </location>
</feature>
<dbReference type="InterPro" id="IPR011701">
    <property type="entry name" value="MFS"/>
</dbReference>
<feature type="transmembrane region" description="Helical" evidence="6">
    <location>
        <begin position="351"/>
        <end position="377"/>
    </location>
</feature>
<feature type="transmembrane region" description="Helical" evidence="6">
    <location>
        <begin position="313"/>
        <end position="330"/>
    </location>
</feature>
<reference evidence="8 9" key="1">
    <citation type="submission" date="2013-08" db="EMBL/GenBank/DDBJ databases">
        <title>Genome sequencing of Cellulomonas carbonis T26.</title>
        <authorList>
            <person name="Chen F."/>
            <person name="Li Y."/>
            <person name="Wang G."/>
        </authorList>
    </citation>
    <scope>NUCLEOTIDE SEQUENCE [LARGE SCALE GENOMIC DNA]</scope>
    <source>
        <strain evidence="8 9">T26</strain>
    </source>
</reference>
<feature type="transmembrane region" description="Helical" evidence="6">
    <location>
        <begin position="113"/>
        <end position="136"/>
    </location>
</feature>
<protein>
    <recommendedName>
        <fullName evidence="7">Major facilitator superfamily (MFS) profile domain-containing protein</fullName>
    </recommendedName>
</protein>
<dbReference type="InterPro" id="IPR036259">
    <property type="entry name" value="MFS_trans_sf"/>
</dbReference>
<evidence type="ECO:0000256" key="6">
    <source>
        <dbReference type="SAM" id="Phobius"/>
    </source>
</evidence>
<evidence type="ECO:0000259" key="7">
    <source>
        <dbReference type="PROSITE" id="PS50850"/>
    </source>
</evidence>
<dbReference type="GO" id="GO:0022857">
    <property type="term" value="F:transmembrane transporter activity"/>
    <property type="evidence" value="ECO:0007669"/>
    <property type="project" value="InterPro"/>
</dbReference>
<keyword evidence="4 6" id="KW-1133">Transmembrane helix</keyword>
<dbReference type="RefSeq" id="WP_043606848.1">
    <property type="nucleotide sequence ID" value="NZ_AXCY01000046.1"/>
</dbReference>
<feature type="transmembrane region" description="Helical" evidence="6">
    <location>
        <begin position="86"/>
        <end position="107"/>
    </location>
</feature>
<dbReference type="PROSITE" id="PS50850">
    <property type="entry name" value="MFS"/>
    <property type="match status" value="1"/>
</dbReference>
<evidence type="ECO:0000256" key="3">
    <source>
        <dbReference type="ARBA" id="ARBA00022692"/>
    </source>
</evidence>
<keyword evidence="5 6" id="KW-0472">Membrane</keyword>
<name>A0A0A0BTS3_9CELL</name>
<comment type="caution">
    <text evidence="8">The sequence shown here is derived from an EMBL/GenBank/DDBJ whole genome shotgun (WGS) entry which is preliminary data.</text>
</comment>
<dbReference type="PANTHER" id="PTHR23513">
    <property type="entry name" value="INTEGRAL MEMBRANE EFFLUX PROTEIN-RELATED"/>
    <property type="match status" value="1"/>
</dbReference>
<proteinExistence type="predicted"/>
<feature type="transmembrane region" description="Helical" evidence="6">
    <location>
        <begin position="148"/>
        <end position="170"/>
    </location>
</feature>